<gene>
    <name evidence="2" type="ORF">IWX90DRAFT_252928</name>
</gene>
<organism evidence="2 3">
    <name type="scientific">Phyllosticta citrichinensis</name>
    <dbReference type="NCBI Taxonomy" id="1130410"/>
    <lineage>
        <taxon>Eukaryota</taxon>
        <taxon>Fungi</taxon>
        <taxon>Dikarya</taxon>
        <taxon>Ascomycota</taxon>
        <taxon>Pezizomycotina</taxon>
        <taxon>Dothideomycetes</taxon>
        <taxon>Dothideomycetes incertae sedis</taxon>
        <taxon>Botryosphaeriales</taxon>
        <taxon>Phyllostictaceae</taxon>
        <taxon>Phyllosticta</taxon>
    </lineage>
</organism>
<sequence length="193" mass="21704">MRRVCLLFVSWENTKSRHCRQPVFYGAPSPFPKTPSTIPRKAQRPATCCLPLSNKESRRVFLVASKAQARSGAGEQAPPARPQHPPNRAEDKRKEKKSKTAQDINQSMRTPATTLKTAKRTINNSCATPERFELSLPKELAWIRSDEIVAGQRVNHSAKVPIGHLRRSELGVLPVVEVGANCNQYIDILQRRF</sequence>
<keyword evidence="3" id="KW-1185">Reference proteome</keyword>
<protein>
    <submittedName>
        <fullName evidence="2">Uncharacterized protein</fullName>
    </submittedName>
</protein>
<accession>A0ABR1XRA3</accession>
<proteinExistence type="predicted"/>
<dbReference type="EMBL" id="JBBWUH010000006">
    <property type="protein sequence ID" value="KAK8164231.1"/>
    <property type="molecule type" value="Genomic_DNA"/>
</dbReference>
<feature type="compositionally biased region" description="Polar residues" evidence="1">
    <location>
        <begin position="101"/>
        <end position="113"/>
    </location>
</feature>
<dbReference type="Proteomes" id="UP001456524">
    <property type="component" value="Unassembled WGS sequence"/>
</dbReference>
<evidence type="ECO:0000256" key="1">
    <source>
        <dbReference type="SAM" id="MobiDB-lite"/>
    </source>
</evidence>
<name>A0ABR1XRA3_9PEZI</name>
<reference evidence="2 3" key="1">
    <citation type="journal article" date="2022" name="G3 (Bethesda)">
        <title>Enemy or ally: a genomic approach to elucidate the lifestyle of Phyllosticta citrichinaensis.</title>
        <authorList>
            <person name="Buijs V.A."/>
            <person name="Groenewald J.Z."/>
            <person name="Haridas S."/>
            <person name="LaButti K.M."/>
            <person name="Lipzen A."/>
            <person name="Martin F.M."/>
            <person name="Barry K."/>
            <person name="Grigoriev I.V."/>
            <person name="Crous P.W."/>
            <person name="Seidl M.F."/>
        </authorList>
    </citation>
    <scope>NUCLEOTIDE SEQUENCE [LARGE SCALE GENOMIC DNA]</scope>
    <source>
        <strain evidence="2 3">CBS 129764</strain>
    </source>
</reference>
<feature type="region of interest" description="Disordered" evidence="1">
    <location>
        <begin position="66"/>
        <end position="113"/>
    </location>
</feature>
<evidence type="ECO:0000313" key="2">
    <source>
        <dbReference type="EMBL" id="KAK8164231.1"/>
    </source>
</evidence>
<evidence type="ECO:0000313" key="3">
    <source>
        <dbReference type="Proteomes" id="UP001456524"/>
    </source>
</evidence>
<comment type="caution">
    <text evidence="2">The sequence shown here is derived from an EMBL/GenBank/DDBJ whole genome shotgun (WGS) entry which is preliminary data.</text>
</comment>